<dbReference type="GO" id="GO:0016757">
    <property type="term" value="F:glycosyltransferase activity"/>
    <property type="evidence" value="ECO:0007669"/>
    <property type="project" value="InterPro"/>
</dbReference>
<sequence>MRIIQVCYKYPPIFSGYGKQLKTINKSIEQINKEINFKILTGKFEYKRKCVEQFEVISLGFKFLNKLSPVLHLYSFALMVFFRILFNSKNLDVVHCIKAGPEAAFAVLAGKIINKPIIVKIAQDEFSEVEKRKGNLVNKIVRKIRDNIILKADAYIAINSDIKSRLLSRGIDSNIIYSIPNGVDNNKFFKITLNEKEELKAKLQIPNKSTNIIYSGSISKRKGIFDLLAALESLESESQIHTMICGPMYENEECFYSLINKINNQQNNVSISYRGEVNNIEDYLRASDILVLPSYSEGLPNVLLEGSMTGLAMIATNIKGSSDIINHEINGLLFQPGDIDALKYNIKKLAENEEYCSMLGDEIYSKGKKKYEVSIVANEYIKLYHKLKKERV</sequence>
<dbReference type="Proteomes" id="UP000184079">
    <property type="component" value="Unassembled WGS sequence"/>
</dbReference>
<dbReference type="PANTHER" id="PTHR12526:SF634">
    <property type="entry name" value="BLL3361 PROTEIN"/>
    <property type="match status" value="1"/>
</dbReference>
<evidence type="ECO:0000259" key="1">
    <source>
        <dbReference type="Pfam" id="PF00534"/>
    </source>
</evidence>
<evidence type="ECO:0000313" key="3">
    <source>
        <dbReference type="EMBL" id="SHH14459.1"/>
    </source>
</evidence>
<dbReference type="InterPro" id="IPR001296">
    <property type="entry name" value="Glyco_trans_1"/>
</dbReference>
<protein>
    <submittedName>
        <fullName evidence="3">Glycosyltransferase involved in cell wall bisynthesis</fullName>
    </submittedName>
</protein>
<keyword evidence="3" id="KW-0808">Transferase</keyword>
<dbReference type="CDD" id="cd03801">
    <property type="entry name" value="GT4_PimA-like"/>
    <property type="match status" value="1"/>
</dbReference>
<dbReference type="Pfam" id="PF00534">
    <property type="entry name" value="Glycos_transf_1"/>
    <property type="match status" value="1"/>
</dbReference>
<dbReference type="PANTHER" id="PTHR12526">
    <property type="entry name" value="GLYCOSYLTRANSFERASE"/>
    <property type="match status" value="1"/>
</dbReference>
<dbReference type="SUPFAM" id="SSF53756">
    <property type="entry name" value="UDP-Glycosyltransferase/glycogen phosphorylase"/>
    <property type="match status" value="1"/>
</dbReference>
<dbReference type="EMBL" id="FQXD01000004">
    <property type="protein sequence ID" value="SHH14459.1"/>
    <property type="molecule type" value="Genomic_DNA"/>
</dbReference>
<feature type="domain" description="Glycosyl transferase family 1" evidence="1">
    <location>
        <begin position="196"/>
        <end position="363"/>
    </location>
</feature>
<dbReference type="RefSeq" id="WP_073006530.1">
    <property type="nucleotide sequence ID" value="NZ_FQXD01000004.1"/>
</dbReference>
<accession>A0A1M5QKX1</accession>
<evidence type="ECO:0000259" key="2">
    <source>
        <dbReference type="Pfam" id="PF13439"/>
    </source>
</evidence>
<organism evidence="3 4">
    <name type="scientific">Virgibacillus chiguensis</name>
    <dbReference type="NCBI Taxonomy" id="411959"/>
    <lineage>
        <taxon>Bacteria</taxon>
        <taxon>Bacillati</taxon>
        <taxon>Bacillota</taxon>
        <taxon>Bacilli</taxon>
        <taxon>Bacillales</taxon>
        <taxon>Bacillaceae</taxon>
        <taxon>Virgibacillus</taxon>
    </lineage>
</organism>
<reference evidence="4" key="1">
    <citation type="submission" date="2016-11" db="EMBL/GenBank/DDBJ databases">
        <authorList>
            <person name="Varghese N."/>
            <person name="Submissions S."/>
        </authorList>
    </citation>
    <scope>NUCLEOTIDE SEQUENCE [LARGE SCALE GENOMIC DNA]</scope>
    <source>
        <strain evidence="4">CGMCC 1.6496</strain>
    </source>
</reference>
<dbReference type="Gene3D" id="3.40.50.2000">
    <property type="entry name" value="Glycogen Phosphorylase B"/>
    <property type="match status" value="2"/>
</dbReference>
<gene>
    <name evidence="3" type="ORF">SAMN05421807_104174</name>
</gene>
<dbReference type="InterPro" id="IPR028098">
    <property type="entry name" value="Glyco_trans_4-like_N"/>
</dbReference>
<name>A0A1M5QKX1_9BACI</name>
<dbReference type="OrthoDB" id="9806653at2"/>
<keyword evidence="4" id="KW-1185">Reference proteome</keyword>
<dbReference type="Pfam" id="PF13439">
    <property type="entry name" value="Glyco_transf_4"/>
    <property type="match status" value="1"/>
</dbReference>
<proteinExistence type="predicted"/>
<feature type="domain" description="Glycosyltransferase subfamily 4-like N-terminal" evidence="2">
    <location>
        <begin position="71"/>
        <end position="185"/>
    </location>
</feature>
<dbReference type="AlphaFoldDB" id="A0A1M5QKX1"/>
<evidence type="ECO:0000313" key="4">
    <source>
        <dbReference type="Proteomes" id="UP000184079"/>
    </source>
</evidence>